<dbReference type="GO" id="GO:0000340">
    <property type="term" value="F:RNA 7-methylguanosine cap binding"/>
    <property type="evidence" value="ECO:0007669"/>
    <property type="project" value="TreeGrafter"/>
</dbReference>
<sequence length="242" mass="28556">MKGLIVVVGEMEGKQFVYLIDNTSSLEKLSNDIILDQIDGKRMEPKSAKFATNVTFRTTLAYPATEKDVNKYFNENKYIKESHENYCKQNIVTDIPWIDQIFMNEVNTKTGPNYYMDANLVVTTDYKWNGNVDELYLLCIFKDEKYKSLRNLDKCDLNLLKSTRTKIHSILKETFGLSKEDAVLFFHYRPSYYKLHIHIVNISKSKLCLYNCRRNVYLDDVIRNIENYDDYYKHDMHLISNA</sequence>
<organism evidence="1 2">
    <name type="scientific">Enterospora canceri</name>
    <dbReference type="NCBI Taxonomy" id="1081671"/>
    <lineage>
        <taxon>Eukaryota</taxon>
        <taxon>Fungi</taxon>
        <taxon>Fungi incertae sedis</taxon>
        <taxon>Microsporidia</taxon>
        <taxon>Enterocytozoonidae</taxon>
        <taxon>Enterospora</taxon>
    </lineage>
</organism>
<dbReference type="PANTHER" id="PTHR12978:SF0">
    <property type="entry name" value="M7GPPPX DIPHOSPHATASE"/>
    <property type="match status" value="1"/>
</dbReference>
<dbReference type="Proteomes" id="UP000192639">
    <property type="component" value="Unassembled WGS sequence"/>
</dbReference>
<dbReference type="AlphaFoldDB" id="A0A1Y1S5I0"/>
<protein>
    <submittedName>
        <fullName evidence="1">DCPS</fullName>
    </submittedName>
</protein>
<proteinExistence type="predicted"/>
<dbReference type="InterPro" id="IPR008594">
    <property type="entry name" value="DcpS/DCS2"/>
</dbReference>
<keyword evidence="2" id="KW-1185">Reference proteome</keyword>
<accession>A0A1Y1S5I0</accession>
<dbReference type="Pfam" id="PF11969">
    <property type="entry name" value="DcpS_C"/>
    <property type="match status" value="1"/>
</dbReference>
<dbReference type="EMBL" id="LWDP01000058">
    <property type="protein sequence ID" value="ORD93655.1"/>
    <property type="molecule type" value="Genomic_DNA"/>
</dbReference>
<dbReference type="PANTHER" id="PTHR12978">
    <property type="entry name" value="HISTIDINE TRIAD HIT PROTEIN MEMBER"/>
    <property type="match status" value="1"/>
</dbReference>
<dbReference type="VEuPathDB" id="MicrosporidiaDB:ECANGB1_1797"/>
<dbReference type="OrthoDB" id="10264956at2759"/>
<dbReference type="GO" id="GO:0016787">
    <property type="term" value="F:hydrolase activity"/>
    <property type="evidence" value="ECO:0007669"/>
    <property type="project" value="InterPro"/>
</dbReference>
<comment type="caution">
    <text evidence="1">The sequence shown here is derived from an EMBL/GenBank/DDBJ whole genome shotgun (WGS) entry which is preliminary data.</text>
</comment>
<name>A0A1Y1S5I0_9MICR</name>
<gene>
    <name evidence="1" type="primary">DCPS</name>
    <name evidence="1" type="ORF">ECANGB1_1797</name>
</gene>
<reference evidence="1 2" key="1">
    <citation type="journal article" date="2017" name="Environ. Microbiol.">
        <title>Decay of the glycolytic pathway and adaptation to intranuclear parasitism within Enterocytozoonidae microsporidia.</title>
        <authorList>
            <person name="Wiredu Boakye D."/>
            <person name="Jaroenlak P."/>
            <person name="Prachumwat A."/>
            <person name="Williams T.A."/>
            <person name="Bateman K.S."/>
            <person name="Itsathitphaisarn O."/>
            <person name="Sritunyalucksana K."/>
            <person name="Paszkiewicz K.H."/>
            <person name="Moore K.A."/>
            <person name="Stentiford G.D."/>
            <person name="Williams B.A."/>
        </authorList>
    </citation>
    <scope>NUCLEOTIDE SEQUENCE [LARGE SCALE GENOMIC DNA]</scope>
    <source>
        <strain evidence="1 2">GB1</strain>
    </source>
</reference>
<dbReference type="GO" id="GO:0005634">
    <property type="term" value="C:nucleus"/>
    <property type="evidence" value="ECO:0007669"/>
    <property type="project" value="TreeGrafter"/>
</dbReference>
<dbReference type="InterPro" id="IPR036265">
    <property type="entry name" value="HIT-like_sf"/>
</dbReference>
<dbReference type="GO" id="GO:0000932">
    <property type="term" value="C:P-body"/>
    <property type="evidence" value="ECO:0007669"/>
    <property type="project" value="TreeGrafter"/>
</dbReference>
<dbReference type="SUPFAM" id="SSF54197">
    <property type="entry name" value="HIT-like"/>
    <property type="match status" value="1"/>
</dbReference>
<evidence type="ECO:0000313" key="2">
    <source>
        <dbReference type="Proteomes" id="UP000192639"/>
    </source>
</evidence>
<evidence type="ECO:0000313" key="1">
    <source>
        <dbReference type="EMBL" id="ORD93655.1"/>
    </source>
</evidence>
<dbReference type="Gene3D" id="3.30.428.10">
    <property type="entry name" value="HIT-like"/>
    <property type="match status" value="1"/>
</dbReference>
<dbReference type="GO" id="GO:0000290">
    <property type="term" value="P:deadenylation-dependent decapping of nuclear-transcribed mRNA"/>
    <property type="evidence" value="ECO:0007669"/>
    <property type="project" value="InterPro"/>
</dbReference>